<dbReference type="Proteomes" id="UP000317716">
    <property type="component" value="Unassembled WGS sequence"/>
</dbReference>
<sequence length="98" mass="10960">MQRRSRRIRGASARSRSTRTRWRWQLEAVLTDAGSGVDPRASAFEVDGARVPSEWDAEENTLRWRPRVPPAPGTHRFTVVAADRAGNVARSSGTFVLD</sequence>
<dbReference type="Gene3D" id="2.60.40.10">
    <property type="entry name" value="Immunoglobulins"/>
    <property type="match status" value="1"/>
</dbReference>
<gene>
    <name evidence="1" type="ORF">E6K72_11670</name>
</gene>
<protein>
    <recommendedName>
        <fullName evidence="3">Bacterial Ig-like domain-containing protein</fullName>
    </recommendedName>
</protein>
<evidence type="ECO:0008006" key="3">
    <source>
        <dbReference type="Google" id="ProtNLM"/>
    </source>
</evidence>
<name>A0A538SFQ0_UNCEI</name>
<evidence type="ECO:0000313" key="2">
    <source>
        <dbReference type="Proteomes" id="UP000317716"/>
    </source>
</evidence>
<accession>A0A538SFQ0</accession>
<evidence type="ECO:0000313" key="1">
    <source>
        <dbReference type="EMBL" id="TMQ50182.1"/>
    </source>
</evidence>
<dbReference type="AlphaFoldDB" id="A0A538SFQ0"/>
<dbReference type="InterPro" id="IPR013783">
    <property type="entry name" value="Ig-like_fold"/>
</dbReference>
<proteinExistence type="predicted"/>
<organism evidence="1 2">
    <name type="scientific">Eiseniibacteriota bacterium</name>
    <dbReference type="NCBI Taxonomy" id="2212470"/>
    <lineage>
        <taxon>Bacteria</taxon>
        <taxon>Candidatus Eiseniibacteriota</taxon>
    </lineage>
</organism>
<dbReference type="EMBL" id="VBOS01000422">
    <property type="protein sequence ID" value="TMQ50182.1"/>
    <property type="molecule type" value="Genomic_DNA"/>
</dbReference>
<reference evidence="1 2" key="1">
    <citation type="journal article" date="2019" name="Nat. Microbiol.">
        <title>Mediterranean grassland soil C-N compound turnover is dependent on rainfall and depth, and is mediated by genomically divergent microorganisms.</title>
        <authorList>
            <person name="Diamond S."/>
            <person name="Andeer P.F."/>
            <person name="Li Z."/>
            <person name="Crits-Christoph A."/>
            <person name="Burstein D."/>
            <person name="Anantharaman K."/>
            <person name="Lane K.R."/>
            <person name="Thomas B.C."/>
            <person name="Pan C."/>
            <person name="Northen T.R."/>
            <person name="Banfield J.F."/>
        </authorList>
    </citation>
    <scope>NUCLEOTIDE SEQUENCE [LARGE SCALE GENOMIC DNA]</scope>
    <source>
        <strain evidence="1">WS_2</strain>
    </source>
</reference>
<comment type="caution">
    <text evidence="1">The sequence shown here is derived from an EMBL/GenBank/DDBJ whole genome shotgun (WGS) entry which is preliminary data.</text>
</comment>